<keyword evidence="3" id="KW-1185">Reference proteome</keyword>
<dbReference type="Proteomes" id="UP001241472">
    <property type="component" value="Unassembled WGS sequence"/>
</dbReference>
<evidence type="ECO:0000313" key="2">
    <source>
        <dbReference type="EMBL" id="MDP9840517.1"/>
    </source>
</evidence>
<gene>
    <name evidence="2" type="ORF">J2T09_005304</name>
</gene>
<comment type="caution">
    <text evidence="2">The sequence shown here is derived from an EMBL/GenBank/DDBJ whole genome shotgun (WGS) entry which is preliminary data.</text>
</comment>
<keyword evidence="1" id="KW-1133">Transmembrane helix</keyword>
<sequence length="97" mass="10706">MTPTDLIERAPTVLSDEYLLVHDQNQVAVRSPHFPCPNREYAMNKSYENNLPSREVSSGSRKNRPSLPLAGIIAYAMVATAMGGFFVWIAIYGAFGS</sequence>
<evidence type="ECO:0008006" key="4">
    <source>
        <dbReference type="Google" id="ProtNLM"/>
    </source>
</evidence>
<evidence type="ECO:0000256" key="1">
    <source>
        <dbReference type="SAM" id="Phobius"/>
    </source>
</evidence>
<accession>A0ABT9Q1G0</accession>
<dbReference type="RefSeq" id="WP_306840032.1">
    <property type="nucleotide sequence ID" value="NZ_JAUSRF010000028.1"/>
</dbReference>
<evidence type="ECO:0000313" key="3">
    <source>
        <dbReference type="Proteomes" id="UP001241472"/>
    </source>
</evidence>
<proteinExistence type="predicted"/>
<dbReference type="EMBL" id="JAUSRF010000028">
    <property type="protein sequence ID" value="MDP9840517.1"/>
    <property type="molecule type" value="Genomic_DNA"/>
</dbReference>
<feature type="transmembrane region" description="Helical" evidence="1">
    <location>
        <begin position="69"/>
        <end position="95"/>
    </location>
</feature>
<keyword evidence="1" id="KW-0472">Membrane</keyword>
<reference evidence="2 3" key="1">
    <citation type="submission" date="2023-07" db="EMBL/GenBank/DDBJ databases">
        <title>Sorghum-associated microbial communities from plants grown in Nebraska, USA.</title>
        <authorList>
            <person name="Schachtman D."/>
        </authorList>
    </citation>
    <scope>NUCLEOTIDE SEQUENCE [LARGE SCALE GENOMIC DNA]</scope>
    <source>
        <strain evidence="2 3">DS1307</strain>
    </source>
</reference>
<organism evidence="2 3">
    <name type="scientific">Neorhizobium huautlense</name>
    <dbReference type="NCBI Taxonomy" id="67774"/>
    <lineage>
        <taxon>Bacteria</taxon>
        <taxon>Pseudomonadati</taxon>
        <taxon>Pseudomonadota</taxon>
        <taxon>Alphaproteobacteria</taxon>
        <taxon>Hyphomicrobiales</taxon>
        <taxon>Rhizobiaceae</taxon>
        <taxon>Rhizobium/Agrobacterium group</taxon>
        <taxon>Neorhizobium</taxon>
    </lineage>
</organism>
<keyword evidence="1" id="KW-0812">Transmembrane</keyword>
<name>A0ABT9Q1G0_9HYPH</name>
<protein>
    <recommendedName>
        <fullName evidence="4">Transmembrane protein</fullName>
    </recommendedName>
</protein>